<dbReference type="Pfam" id="PF02518">
    <property type="entry name" value="HATPase_c"/>
    <property type="match status" value="1"/>
</dbReference>
<organism evidence="10 11">
    <name type="scientific">Melghirimyces algeriensis</name>
    <dbReference type="NCBI Taxonomy" id="910412"/>
    <lineage>
        <taxon>Bacteria</taxon>
        <taxon>Bacillati</taxon>
        <taxon>Bacillota</taxon>
        <taxon>Bacilli</taxon>
        <taxon>Bacillales</taxon>
        <taxon>Thermoactinomycetaceae</taxon>
        <taxon>Melghirimyces</taxon>
    </lineage>
</organism>
<dbReference type="OrthoDB" id="9815750at2"/>
<reference evidence="10 11" key="1">
    <citation type="submission" date="2017-05" db="EMBL/GenBank/DDBJ databases">
        <authorList>
            <person name="Varghese N."/>
            <person name="Submissions S."/>
        </authorList>
    </citation>
    <scope>NUCLEOTIDE SEQUENCE [LARGE SCALE GENOMIC DNA]</scope>
    <source>
        <strain evidence="10 11">DSM 45474</strain>
    </source>
</reference>
<dbReference type="InterPro" id="IPR004358">
    <property type="entry name" value="Sig_transdc_His_kin-like_C"/>
</dbReference>
<keyword evidence="4" id="KW-0808">Transferase</keyword>
<dbReference type="PROSITE" id="PS50109">
    <property type="entry name" value="HIS_KIN"/>
    <property type="match status" value="1"/>
</dbReference>
<evidence type="ECO:0000256" key="6">
    <source>
        <dbReference type="ARBA" id="ARBA00022777"/>
    </source>
</evidence>
<dbReference type="GO" id="GO:0005524">
    <property type="term" value="F:ATP binding"/>
    <property type="evidence" value="ECO:0007669"/>
    <property type="project" value="UniProtKB-KW"/>
</dbReference>
<dbReference type="EC" id="2.7.13.3" evidence="2"/>
<dbReference type="InterPro" id="IPR003594">
    <property type="entry name" value="HATPase_dom"/>
</dbReference>
<dbReference type="InterPro" id="IPR036890">
    <property type="entry name" value="HATPase_C_sf"/>
</dbReference>
<dbReference type="Gene3D" id="3.30.565.10">
    <property type="entry name" value="Histidine kinase-like ATPase, C-terminal domain"/>
    <property type="match status" value="1"/>
</dbReference>
<keyword evidence="5" id="KW-0547">Nucleotide-binding</keyword>
<evidence type="ECO:0000313" key="11">
    <source>
        <dbReference type="Proteomes" id="UP000315636"/>
    </source>
</evidence>
<evidence type="ECO:0000256" key="4">
    <source>
        <dbReference type="ARBA" id="ARBA00022679"/>
    </source>
</evidence>
<evidence type="ECO:0000256" key="8">
    <source>
        <dbReference type="ARBA" id="ARBA00023012"/>
    </source>
</evidence>
<sequence>MDQVIQELLPIIENEALLHNIEVRYISPEKPCRPVWAGEELLKQVILNLCKNGIEAMDEGGILSIRLIFLPNDDFLTLEVQDNGPGISSQAMNKIFDPFYTTKENGTGLGLPVCKRIIQDLKGDIQVSSGETGAVFRIKLPCFSG</sequence>
<keyword evidence="3" id="KW-0597">Phosphoprotein</keyword>
<evidence type="ECO:0000256" key="3">
    <source>
        <dbReference type="ARBA" id="ARBA00022553"/>
    </source>
</evidence>
<dbReference type="EMBL" id="FXTI01000016">
    <property type="protein sequence ID" value="SMO93471.1"/>
    <property type="molecule type" value="Genomic_DNA"/>
</dbReference>
<gene>
    <name evidence="10" type="ORF">SAMN06264849_1166</name>
</gene>
<dbReference type="Proteomes" id="UP000315636">
    <property type="component" value="Unassembled WGS sequence"/>
</dbReference>
<evidence type="ECO:0000259" key="9">
    <source>
        <dbReference type="PROSITE" id="PS50109"/>
    </source>
</evidence>
<accession>A0A521FCY7</accession>
<dbReference type="GO" id="GO:0004673">
    <property type="term" value="F:protein histidine kinase activity"/>
    <property type="evidence" value="ECO:0007669"/>
    <property type="project" value="UniProtKB-EC"/>
</dbReference>
<evidence type="ECO:0000256" key="2">
    <source>
        <dbReference type="ARBA" id="ARBA00012438"/>
    </source>
</evidence>
<evidence type="ECO:0000313" key="10">
    <source>
        <dbReference type="EMBL" id="SMO93471.1"/>
    </source>
</evidence>
<evidence type="ECO:0000256" key="7">
    <source>
        <dbReference type="ARBA" id="ARBA00022840"/>
    </source>
</evidence>
<dbReference type="GO" id="GO:0000160">
    <property type="term" value="P:phosphorelay signal transduction system"/>
    <property type="evidence" value="ECO:0007669"/>
    <property type="project" value="UniProtKB-KW"/>
</dbReference>
<keyword evidence="11" id="KW-1185">Reference proteome</keyword>
<dbReference type="AlphaFoldDB" id="A0A521FCY7"/>
<dbReference type="SUPFAM" id="SSF55874">
    <property type="entry name" value="ATPase domain of HSP90 chaperone/DNA topoisomerase II/histidine kinase"/>
    <property type="match status" value="1"/>
</dbReference>
<proteinExistence type="predicted"/>
<evidence type="ECO:0000256" key="5">
    <source>
        <dbReference type="ARBA" id="ARBA00022741"/>
    </source>
</evidence>
<dbReference type="PANTHER" id="PTHR43065:SF10">
    <property type="entry name" value="PEROXIDE STRESS-ACTIVATED HISTIDINE KINASE MAK3"/>
    <property type="match status" value="1"/>
</dbReference>
<dbReference type="SMART" id="SM00387">
    <property type="entry name" value="HATPase_c"/>
    <property type="match status" value="1"/>
</dbReference>
<name>A0A521FCY7_9BACL</name>
<keyword evidence="8" id="KW-0902">Two-component regulatory system</keyword>
<evidence type="ECO:0000256" key="1">
    <source>
        <dbReference type="ARBA" id="ARBA00000085"/>
    </source>
</evidence>
<comment type="catalytic activity">
    <reaction evidence="1">
        <text>ATP + protein L-histidine = ADP + protein N-phospho-L-histidine.</text>
        <dbReference type="EC" id="2.7.13.3"/>
    </reaction>
</comment>
<protein>
    <recommendedName>
        <fullName evidence="2">histidine kinase</fullName>
        <ecNumber evidence="2">2.7.13.3</ecNumber>
    </recommendedName>
</protein>
<keyword evidence="7" id="KW-0067">ATP-binding</keyword>
<keyword evidence="6 10" id="KW-0418">Kinase</keyword>
<dbReference type="InterPro" id="IPR005467">
    <property type="entry name" value="His_kinase_dom"/>
</dbReference>
<dbReference type="PANTHER" id="PTHR43065">
    <property type="entry name" value="SENSOR HISTIDINE KINASE"/>
    <property type="match status" value="1"/>
</dbReference>
<dbReference type="RefSeq" id="WP_142506741.1">
    <property type="nucleotide sequence ID" value="NZ_FXTI01000016.1"/>
</dbReference>
<feature type="domain" description="Histidine kinase" evidence="9">
    <location>
        <begin position="1"/>
        <end position="144"/>
    </location>
</feature>
<dbReference type="PRINTS" id="PR00344">
    <property type="entry name" value="BCTRLSENSOR"/>
</dbReference>